<dbReference type="Pfam" id="PF00589">
    <property type="entry name" value="Phage_integrase"/>
    <property type="match status" value="1"/>
</dbReference>
<feature type="domain" description="Tyr recombinase" evidence="3">
    <location>
        <begin position="1"/>
        <end position="185"/>
    </location>
</feature>
<evidence type="ECO:0000256" key="1">
    <source>
        <dbReference type="ARBA" id="ARBA00023172"/>
    </source>
</evidence>
<evidence type="ECO:0000313" key="5">
    <source>
        <dbReference type="Proteomes" id="UP001464923"/>
    </source>
</evidence>
<dbReference type="InterPro" id="IPR002104">
    <property type="entry name" value="Integrase_catalytic"/>
</dbReference>
<sequence>MAQVFDVAGRMPERFRALVLAAAFTGLRWGELVGLRRCDIDLDTGTVYVRRKLAQLSRGGLQAGPTKSAAGVRNVAVADFLGEELRTHIEKFAGAGAEGLVFRGERGAMLRRGNVGRAARWPETVVKAGLPVGFHFHDLRHTGNQLAANSGATTRELMHRMGHGSMRAAIIYQHASTERDRRIADEMGAMVQRERQPRPAADQRDNRASEDGWVCPESVERAARCLINVTILPFWPISSSPGLTRPSPLRTRLVEMIVHGEDVHRPMGIDRNLRSALCFGACRPARRCRSAGPGSPSRGFDQRRPTSISQSVAVPR</sequence>
<accession>A0ABV1JXS4</accession>
<dbReference type="InterPro" id="IPR050090">
    <property type="entry name" value="Tyrosine_recombinase_XerCD"/>
</dbReference>
<dbReference type="PANTHER" id="PTHR30349:SF64">
    <property type="entry name" value="PROPHAGE INTEGRASE INTD-RELATED"/>
    <property type="match status" value="1"/>
</dbReference>
<dbReference type="RefSeq" id="WP_345644137.1">
    <property type="nucleotide sequence ID" value="NZ_BAABLY010000025.1"/>
</dbReference>
<evidence type="ECO:0000256" key="2">
    <source>
        <dbReference type="SAM" id="MobiDB-lite"/>
    </source>
</evidence>
<feature type="region of interest" description="Disordered" evidence="2">
    <location>
        <begin position="190"/>
        <end position="209"/>
    </location>
</feature>
<evidence type="ECO:0000259" key="3">
    <source>
        <dbReference type="PROSITE" id="PS51898"/>
    </source>
</evidence>
<name>A0ABV1JXS4_9PSEU</name>
<dbReference type="CDD" id="cd01189">
    <property type="entry name" value="INT_ICEBs1_C_like"/>
    <property type="match status" value="1"/>
</dbReference>
<keyword evidence="1" id="KW-0233">DNA recombination</keyword>
<feature type="compositionally biased region" description="Polar residues" evidence="2">
    <location>
        <begin position="305"/>
        <end position="316"/>
    </location>
</feature>
<comment type="caution">
    <text evidence="4">The sequence shown here is derived from an EMBL/GenBank/DDBJ whole genome shotgun (WGS) entry which is preliminary data.</text>
</comment>
<dbReference type="PROSITE" id="PS51898">
    <property type="entry name" value="TYR_RECOMBINASE"/>
    <property type="match status" value="1"/>
</dbReference>
<dbReference type="EMBL" id="JBEDNP010000010">
    <property type="protein sequence ID" value="MEQ3540735.1"/>
    <property type="molecule type" value="Genomic_DNA"/>
</dbReference>
<organism evidence="4 5">
    <name type="scientific">Pseudonocardia tropica</name>
    <dbReference type="NCBI Taxonomy" id="681289"/>
    <lineage>
        <taxon>Bacteria</taxon>
        <taxon>Bacillati</taxon>
        <taxon>Actinomycetota</taxon>
        <taxon>Actinomycetes</taxon>
        <taxon>Pseudonocardiales</taxon>
        <taxon>Pseudonocardiaceae</taxon>
        <taxon>Pseudonocardia</taxon>
    </lineage>
</organism>
<dbReference type="Gene3D" id="1.10.443.10">
    <property type="entry name" value="Intergrase catalytic core"/>
    <property type="match status" value="1"/>
</dbReference>
<gene>
    <name evidence="4" type="ORF">WHI96_18150</name>
</gene>
<dbReference type="InterPro" id="IPR011010">
    <property type="entry name" value="DNA_brk_join_enz"/>
</dbReference>
<feature type="compositionally biased region" description="Basic and acidic residues" evidence="2">
    <location>
        <begin position="192"/>
        <end position="209"/>
    </location>
</feature>
<dbReference type="PANTHER" id="PTHR30349">
    <property type="entry name" value="PHAGE INTEGRASE-RELATED"/>
    <property type="match status" value="1"/>
</dbReference>
<evidence type="ECO:0000313" key="4">
    <source>
        <dbReference type="EMBL" id="MEQ3540735.1"/>
    </source>
</evidence>
<dbReference type="SUPFAM" id="SSF56349">
    <property type="entry name" value="DNA breaking-rejoining enzymes"/>
    <property type="match status" value="1"/>
</dbReference>
<protein>
    <submittedName>
        <fullName evidence="4">Site-specific integrase</fullName>
    </submittedName>
</protein>
<dbReference type="Proteomes" id="UP001464923">
    <property type="component" value="Unassembled WGS sequence"/>
</dbReference>
<feature type="region of interest" description="Disordered" evidence="2">
    <location>
        <begin position="287"/>
        <end position="316"/>
    </location>
</feature>
<reference evidence="4 5" key="1">
    <citation type="submission" date="2024-03" db="EMBL/GenBank/DDBJ databases">
        <title>Draft genome sequence of Pseudonocardia tropica JCM 19149.</title>
        <authorList>
            <person name="Butdee W."/>
            <person name="Duangmal K."/>
        </authorList>
    </citation>
    <scope>NUCLEOTIDE SEQUENCE [LARGE SCALE GENOMIC DNA]</scope>
    <source>
        <strain evidence="4 5">JCM 19149</strain>
    </source>
</reference>
<keyword evidence="5" id="KW-1185">Reference proteome</keyword>
<proteinExistence type="predicted"/>
<dbReference type="InterPro" id="IPR013762">
    <property type="entry name" value="Integrase-like_cat_sf"/>
</dbReference>